<organism evidence="2 3">
    <name type="scientific">Romanomermis culicivorax</name>
    <name type="common">Nematode worm</name>
    <dbReference type="NCBI Taxonomy" id="13658"/>
    <lineage>
        <taxon>Eukaryota</taxon>
        <taxon>Metazoa</taxon>
        <taxon>Ecdysozoa</taxon>
        <taxon>Nematoda</taxon>
        <taxon>Enoplea</taxon>
        <taxon>Dorylaimia</taxon>
        <taxon>Mermithida</taxon>
        <taxon>Mermithoidea</taxon>
        <taxon>Mermithidae</taxon>
        <taxon>Romanomermis</taxon>
    </lineage>
</organism>
<reference evidence="3" key="1">
    <citation type="submission" date="2022-11" db="UniProtKB">
        <authorList>
            <consortium name="WormBaseParasite"/>
        </authorList>
    </citation>
    <scope>IDENTIFICATION</scope>
</reference>
<evidence type="ECO:0000256" key="1">
    <source>
        <dbReference type="SAM" id="MobiDB-lite"/>
    </source>
</evidence>
<protein>
    <submittedName>
        <fullName evidence="3">Uncharacterized protein</fullName>
    </submittedName>
</protein>
<dbReference type="AlphaFoldDB" id="A0A915KKZ0"/>
<proteinExistence type="predicted"/>
<sequence>MSDTRASPRPPELPIAEPSGPFTLGANQYPHPQGPIALALNHILETGLHSLSIIEAMGAVWLTDLAKKYLHSPWALLNEPVDI</sequence>
<name>A0A915KKZ0_ROMCU</name>
<keyword evidence="2" id="KW-1185">Reference proteome</keyword>
<evidence type="ECO:0000313" key="2">
    <source>
        <dbReference type="Proteomes" id="UP000887565"/>
    </source>
</evidence>
<accession>A0A915KKZ0</accession>
<dbReference type="Proteomes" id="UP000887565">
    <property type="component" value="Unplaced"/>
</dbReference>
<evidence type="ECO:0000313" key="3">
    <source>
        <dbReference type="WBParaSite" id="nRc.2.0.1.t39501-RA"/>
    </source>
</evidence>
<dbReference type="WBParaSite" id="nRc.2.0.1.t39501-RA">
    <property type="protein sequence ID" value="nRc.2.0.1.t39501-RA"/>
    <property type="gene ID" value="nRc.2.0.1.g39501"/>
</dbReference>
<feature type="region of interest" description="Disordered" evidence="1">
    <location>
        <begin position="1"/>
        <end position="27"/>
    </location>
</feature>